<organism evidence="5 6">
    <name type="scientific">Candidatus Nitrohelix vancouverensis</name>
    <dbReference type="NCBI Taxonomy" id="2705534"/>
    <lineage>
        <taxon>Bacteria</taxon>
        <taxon>Pseudomonadati</taxon>
        <taxon>Nitrospinota/Tectimicrobiota group</taxon>
        <taxon>Nitrospinota</taxon>
        <taxon>Nitrospinia</taxon>
        <taxon>Nitrospinales</taxon>
        <taxon>Nitrospinaceae</taxon>
        <taxon>Candidatus Nitrohelix</taxon>
    </lineage>
</organism>
<dbReference type="InterPro" id="IPR011990">
    <property type="entry name" value="TPR-like_helical_dom_sf"/>
</dbReference>
<dbReference type="PROSITE" id="PS51257">
    <property type="entry name" value="PROKAR_LIPOPROTEIN"/>
    <property type="match status" value="1"/>
</dbReference>
<evidence type="ECO:0000256" key="4">
    <source>
        <dbReference type="SAM" id="SignalP"/>
    </source>
</evidence>
<evidence type="ECO:0000313" key="5">
    <source>
        <dbReference type="EMBL" id="QPJ66352.1"/>
    </source>
</evidence>
<dbReference type="KEGG" id="nva:G3M78_13485"/>
<keyword evidence="1" id="KW-0677">Repeat</keyword>
<feature type="repeat" description="TPR" evidence="3">
    <location>
        <begin position="346"/>
        <end position="379"/>
    </location>
</feature>
<dbReference type="PANTHER" id="PTHR44858:SF1">
    <property type="entry name" value="UDP-N-ACETYLGLUCOSAMINE--PEPTIDE N-ACETYLGLUCOSAMINYLTRANSFERASE SPINDLY-RELATED"/>
    <property type="match status" value="1"/>
</dbReference>
<dbReference type="SUPFAM" id="SSF48452">
    <property type="entry name" value="TPR-like"/>
    <property type="match status" value="3"/>
</dbReference>
<accession>A0A7T0C4M2</accession>
<dbReference type="InterPro" id="IPR050498">
    <property type="entry name" value="Ycf3"/>
</dbReference>
<dbReference type="Pfam" id="PF13181">
    <property type="entry name" value="TPR_8"/>
    <property type="match status" value="2"/>
</dbReference>
<gene>
    <name evidence="5" type="ORF">G3M78_13485</name>
</gene>
<keyword evidence="4" id="KW-0732">Signal</keyword>
<dbReference type="Gene3D" id="1.25.40.10">
    <property type="entry name" value="Tetratricopeptide repeat domain"/>
    <property type="match status" value="2"/>
</dbReference>
<evidence type="ECO:0000256" key="2">
    <source>
        <dbReference type="ARBA" id="ARBA00022803"/>
    </source>
</evidence>
<evidence type="ECO:0000256" key="1">
    <source>
        <dbReference type="ARBA" id="ARBA00022737"/>
    </source>
</evidence>
<evidence type="ECO:0000256" key="3">
    <source>
        <dbReference type="PROSITE-ProRule" id="PRU00339"/>
    </source>
</evidence>
<protein>
    <submittedName>
        <fullName evidence="5">Tetratricopeptide repeat protein</fullName>
    </submittedName>
</protein>
<feature type="chain" id="PRO_5032501828" evidence="4">
    <location>
        <begin position="20"/>
        <end position="539"/>
    </location>
</feature>
<keyword evidence="2 3" id="KW-0802">TPR repeat</keyword>
<feature type="signal peptide" evidence="4">
    <location>
        <begin position="1"/>
        <end position="19"/>
    </location>
</feature>
<feature type="repeat" description="TPR" evidence="3">
    <location>
        <begin position="410"/>
        <end position="443"/>
    </location>
</feature>
<dbReference type="AlphaFoldDB" id="A0A7T0C4M2"/>
<proteinExistence type="predicted"/>
<sequence>MKYFSIVFGALLISCALFATPSHATFPNADISQWNTKEVQELDDPDYASARELVHQKKYQEALDLLNTKIEHYPREATPVYLKASTLIEMGKYKEASVVLTQAYKMEQYHPAAHYTFCQLHREMGKGESSLRSCVITAQQHPDSAQALYEYSVTLNALGQMEKANTQLLKAEQLDPGNPEYSYQIGLNYSYLNDNAQAEQAFLNALRIDSKHLNSLYQIAYLYAAQGKSEQAMSYLKQLLDSNEVFPKQESAERLLDYIKKGETSKLPLKIVPHNYHVGRSKSFYQSKKYGPALIEIETAARLRPNDPSILEIKIGVSSFLLRLKETEDTINQLLEVIGNNPQISARSFQEMGDVQLMRGNLEMAKKLYEKAKTLDDPNGISRISLDEFPDMDAKPFPEKLENELFIDPAEALNKKGEVFLFYGMYERALANFSLALKVQPNHLFSILNTATAYKKSGQRNRAISILEGLLVSQPKHAYLSAHLLLLGQCYFEAGNSAKGITHIENAIAISPQIRQLIQEDPAYEQIKESAAFKDKFPE</sequence>
<name>A0A7T0C4M2_9BACT</name>
<dbReference type="SMART" id="SM00028">
    <property type="entry name" value="TPR"/>
    <property type="match status" value="8"/>
</dbReference>
<dbReference type="Pfam" id="PF12895">
    <property type="entry name" value="ANAPC3"/>
    <property type="match status" value="1"/>
</dbReference>
<evidence type="ECO:0000313" key="6">
    <source>
        <dbReference type="Proteomes" id="UP000594464"/>
    </source>
</evidence>
<dbReference type="Proteomes" id="UP000594464">
    <property type="component" value="Chromosome"/>
</dbReference>
<reference evidence="6" key="1">
    <citation type="submission" date="2020-02" db="EMBL/GenBank/DDBJ databases">
        <title>Genomic and physiological characterization of two novel Nitrospinaceae genera.</title>
        <authorList>
            <person name="Mueller A.J."/>
            <person name="Jung M.-Y."/>
            <person name="Strachan C.R."/>
            <person name="Herbold C.W."/>
            <person name="Kirkegaard R.H."/>
            <person name="Daims H."/>
        </authorList>
    </citation>
    <scope>NUCLEOTIDE SEQUENCE [LARGE SCALE GENOMIC DNA]</scope>
</reference>
<dbReference type="PANTHER" id="PTHR44858">
    <property type="entry name" value="TETRATRICOPEPTIDE REPEAT PROTEIN 6"/>
    <property type="match status" value="1"/>
</dbReference>
<dbReference type="PROSITE" id="PS50005">
    <property type="entry name" value="TPR"/>
    <property type="match status" value="2"/>
</dbReference>
<dbReference type="InterPro" id="IPR019734">
    <property type="entry name" value="TPR_rpt"/>
</dbReference>
<dbReference type="EMBL" id="CP048620">
    <property type="protein sequence ID" value="QPJ66352.1"/>
    <property type="molecule type" value="Genomic_DNA"/>
</dbReference>